<feature type="transmembrane region" description="Helical" evidence="7">
    <location>
        <begin position="131"/>
        <end position="151"/>
    </location>
</feature>
<keyword evidence="6 7" id="KW-0472">Membrane</keyword>
<dbReference type="GO" id="GO:0016020">
    <property type="term" value="C:membrane"/>
    <property type="evidence" value="ECO:0007669"/>
    <property type="project" value="UniProtKB-SubCell"/>
</dbReference>
<dbReference type="EMBL" id="CADEBD010000443">
    <property type="protein sequence ID" value="CAB3255658.1"/>
    <property type="molecule type" value="Genomic_DNA"/>
</dbReference>
<dbReference type="Proteomes" id="UP000494256">
    <property type="component" value="Unassembled WGS sequence"/>
</dbReference>
<dbReference type="AlphaFoldDB" id="A0A8S1BCU1"/>
<feature type="transmembrane region" description="Helical" evidence="7">
    <location>
        <begin position="61"/>
        <end position="85"/>
    </location>
</feature>
<dbReference type="SMART" id="SM00665">
    <property type="entry name" value="B561"/>
    <property type="match status" value="1"/>
</dbReference>
<accession>A0A8S1BCU1</accession>
<feature type="transmembrane region" description="Helical" evidence="7">
    <location>
        <begin position="193"/>
        <end position="218"/>
    </location>
</feature>
<evidence type="ECO:0000259" key="8">
    <source>
        <dbReference type="SMART" id="SM00665"/>
    </source>
</evidence>
<evidence type="ECO:0000256" key="3">
    <source>
        <dbReference type="ARBA" id="ARBA00022692"/>
    </source>
</evidence>
<sequence length="221" mass="24127">MPGINLEKKSLKFAPVKILVIESRGEYYRTVGFAFGVGLTHMFIGATTMVTFMYSLNTGNVHAILCTLGYQLFSAEAILGLSYVNGWSAHLRLKHRVCAHIMLTICGISCAISGLVPPISSFGVASSYHGSTGHITLFFTLLTIITGPLGLHNFVNLRLIHMGFGLTAFSMSFMCVCLGFYTTQFKQWAGNIVTYMLIIFVGSFTFVICAVTIVHGALNMK</sequence>
<evidence type="ECO:0000313" key="10">
    <source>
        <dbReference type="Proteomes" id="UP000494256"/>
    </source>
</evidence>
<feature type="domain" description="Cytochrome b561" evidence="8">
    <location>
        <begin position="61"/>
        <end position="180"/>
    </location>
</feature>
<feature type="transmembrane region" description="Helical" evidence="7">
    <location>
        <begin position="97"/>
        <end position="119"/>
    </location>
</feature>
<evidence type="ECO:0000256" key="1">
    <source>
        <dbReference type="ARBA" id="ARBA00004370"/>
    </source>
</evidence>
<proteinExistence type="predicted"/>
<organism evidence="9 10">
    <name type="scientific">Arctia plantaginis</name>
    <name type="common">Wood tiger moth</name>
    <name type="synonym">Phalaena plantaginis</name>
    <dbReference type="NCBI Taxonomy" id="874455"/>
    <lineage>
        <taxon>Eukaryota</taxon>
        <taxon>Metazoa</taxon>
        <taxon>Ecdysozoa</taxon>
        <taxon>Arthropoda</taxon>
        <taxon>Hexapoda</taxon>
        <taxon>Insecta</taxon>
        <taxon>Pterygota</taxon>
        <taxon>Neoptera</taxon>
        <taxon>Endopterygota</taxon>
        <taxon>Lepidoptera</taxon>
        <taxon>Glossata</taxon>
        <taxon>Ditrysia</taxon>
        <taxon>Noctuoidea</taxon>
        <taxon>Erebidae</taxon>
        <taxon>Arctiinae</taxon>
        <taxon>Arctia</taxon>
    </lineage>
</organism>
<evidence type="ECO:0000313" key="9">
    <source>
        <dbReference type="EMBL" id="CAB3255658.1"/>
    </source>
</evidence>
<evidence type="ECO:0000256" key="7">
    <source>
        <dbReference type="SAM" id="Phobius"/>
    </source>
</evidence>
<evidence type="ECO:0000256" key="2">
    <source>
        <dbReference type="ARBA" id="ARBA00022448"/>
    </source>
</evidence>
<feature type="transmembrane region" description="Helical" evidence="7">
    <location>
        <begin position="31"/>
        <end position="55"/>
    </location>
</feature>
<keyword evidence="2" id="KW-0813">Transport</keyword>
<dbReference type="Pfam" id="PF03188">
    <property type="entry name" value="Cytochrom_B561"/>
    <property type="match status" value="1"/>
</dbReference>
<evidence type="ECO:0000256" key="6">
    <source>
        <dbReference type="ARBA" id="ARBA00023136"/>
    </source>
</evidence>
<keyword evidence="3 7" id="KW-0812">Transmembrane</keyword>
<dbReference type="InterPro" id="IPR006593">
    <property type="entry name" value="Cyt_b561/ferric_Rdtase_TM"/>
</dbReference>
<reference evidence="9 10" key="1">
    <citation type="submission" date="2020-04" db="EMBL/GenBank/DDBJ databases">
        <authorList>
            <person name="Wallbank WR R."/>
            <person name="Pardo Diaz C."/>
            <person name="Kozak K."/>
            <person name="Martin S."/>
            <person name="Jiggins C."/>
            <person name="Moest M."/>
            <person name="Warren A I."/>
            <person name="Byers J.R.P. K."/>
            <person name="Montejo-Kovacevich G."/>
            <person name="Yen C E."/>
        </authorList>
    </citation>
    <scope>NUCLEOTIDE SEQUENCE [LARGE SCALE GENOMIC DNA]</scope>
</reference>
<name>A0A8S1BCU1_ARCPL</name>
<comment type="subcellular location">
    <subcellularLocation>
        <location evidence="1">Membrane</location>
    </subcellularLocation>
</comment>
<protein>
    <recommendedName>
        <fullName evidence="8">Cytochrome b561 domain-containing protein</fullName>
    </recommendedName>
</protein>
<keyword evidence="5 7" id="KW-1133">Transmembrane helix</keyword>
<feature type="transmembrane region" description="Helical" evidence="7">
    <location>
        <begin position="163"/>
        <end position="181"/>
    </location>
</feature>
<dbReference type="Gene3D" id="1.20.120.1770">
    <property type="match status" value="1"/>
</dbReference>
<gene>
    <name evidence="9" type="ORF">APLA_LOCUS15341</name>
</gene>
<evidence type="ECO:0000256" key="5">
    <source>
        <dbReference type="ARBA" id="ARBA00022989"/>
    </source>
</evidence>
<comment type="caution">
    <text evidence="9">The sequence shown here is derived from an EMBL/GenBank/DDBJ whole genome shotgun (WGS) entry which is preliminary data.</text>
</comment>
<keyword evidence="4" id="KW-0249">Electron transport</keyword>
<evidence type="ECO:0000256" key="4">
    <source>
        <dbReference type="ARBA" id="ARBA00022982"/>
    </source>
</evidence>